<dbReference type="Pfam" id="PF00156">
    <property type="entry name" value="Pribosyltran"/>
    <property type="match status" value="1"/>
</dbReference>
<organism evidence="2 3">
    <name type="scientific">Dolichospermum compactum NIES-806</name>
    <dbReference type="NCBI Taxonomy" id="1973481"/>
    <lineage>
        <taxon>Bacteria</taxon>
        <taxon>Bacillati</taxon>
        <taxon>Cyanobacteriota</taxon>
        <taxon>Cyanophyceae</taxon>
        <taxon>Nostocales</taxon>
        <taxon>Aphanizomenonaceae</taxon>
        <taxon>Dolichospermum</taxon>
        <taxon>Dolichospermum compactum</taxon>
    </lineage>
</organism>
<dbReference type="Gene3D" id="3.30.1310.20">
    <property type="entry name" value="PRTase-like"/>
    <property type="match status" value="1"/>
</dbReference>
<protein>
    <submittedName>
        <fullName evidence="2">Phosphoribosyltransferase</fullName>
    </submittedName>
</protein>
<evidence type="ECO:0000313" key="3">
    <source>
        <dbReference type="Proteomes" id="UP000218702"/>
    </source>
</evidence>
<reference evidence="2 3" key="1">
    <citation type="submission" date="2017-06" db="EMBL/GenBank/DDBJ databases">
        <title>Genome sequencing of cyanobaciteial culture collection at National Institute for Environmental Studies (NIES).</title>
        <authorList>
            <person name="Hirose Y."/>
            <person name="Shimura Y."/>
            <person name="Fujisawa T."/>
            <person name="Nakamura Y."/>
            <person name="Kawachi M."/>
        </authorList>
    </citation>
    <scope>NUCLEOTIDE SEQUENCE [LARGE SCALE GENOMIC DNA]</scope>
    <source>
        <strain evidence="2 3">NIES-806</strain>
    </source>
</reference>
<keyword evidence="2" id="KW-0328">Glycosyltransferase</keyword>
<gene>
    <name evidence="2" type="ORF">NIES806_24880</name>
</gene>
<dbReference type="GO" id="GO:0016757">
    <property type="term" value="F:glycosyltransferase activity"/>
    <property type="evidence" value="ECO:0007669"/>
    <property type="project" value="UniProtKB-KW"/>
</dbReference>
<evidence type="ECO:0000313" key="2">
    <source>
        <dbReference type="EMBL" id="BAZ86277.1"/>
    </source>
</evidence>
<dbReference type="RefSeq" id="WP_096667662.1">
    <property type="nucleotide sequence ID" value="NZ_AP018316.1"/>
</dbReference>
<dbReference type="EMBL" id="AP018316">
    <property type="protein sequence ID" value="BAZ86277.1"/>
    <property type="molecule type" value="Genomic_DNA"/>
</dbReference>
<dbReference type="OrthoDB" id="9810066at2"/>
<name>A0A1Z4V477_9CYAN</name>
<dbReference type="InterPro" id="IPR000836">
    <property type="entry name" value="PRTase_dom"/>
</dbReference>
<dbReference type="KEGG" id="dcm:NIES806_24880"/>
<dbReference type="CDD" id="cd06223">
    <property type="entry name" value="PRTases_typeI"/>
    <property type="match status" value="1"/>
</dbReference>
<dbReference type="Gene3D" id="3.40.50.2020">
    <property type="match status" value="1"/>
</dbReference>
<keyword evidence="2" id="KW-0808">Transferase</keyword>
<keyword evidence="3" id="KW-1185">Reference proteome</keyword>
<dbReference type="SUPFAM" id="SSF53271">
    <property type="entry name" value="PRTase-like"/>
    <property type="match status" value="1"/>
</dbReference>
<proteinExistence type="predicted"/>
<accession>A0A1Z4V477</accession>
<evidence type="ECO:0000259" key="1">
    <source>
        <dbReference type="Pfam" id="PF00156"/>
    </source>
</evidence>
<feature type="domain" description="Phosphoribosyltransferase" evidence="1">
    <location>
        <begin position="12"/>
        <end position="181"/>
    </location>
</feature>
<dbReference type="InterPro" id="IPR029057">
    <property type="entry name" value="PRTase-like"/>
</dbReference>
<sequence>MSKKFSNRIQAGQMLAQHLQAYSNREDVLVLALPRGGVPVAFEVAKLLNAAMDVCIVRKLGVPRHKELAMGAIASENIIVFNQDVIDSLGIDQEQITAVVNQELQELRRRNQTYRGNKPAINVKNKIVILIDDGIATGATMRAALTVIQQQQPAKIVVAVPVAPLNTCEELRLEVDDVVCLQSPEIMSAIGLWYDDFSQTTDNEVRALLGN</sequence>
<dbReference type="Proteomes" id="UP000218702">
    <property type="component" value="Chromosome"/>
</dbReference>
<dbReference type="AlphaFoldDB" id="A0A1Z4V477"/>